<dbReference type="InterPro" id="IPR036086">
    <property type="entry name" value="ParB/Sulfiredoxin_sf"/>
</dbReference>
<dbReference type="SUPFAM" id="SSF110849">
    <property type="entry name" value="ParB/Sulfiredoxin"/>
    <property type="match status" value="1"/>
</dbReference>
<evidence type="ECO:0000313" key="2">
    <source>
        <dbReference type="Proteomes" id="UP001246690"/>
    </source>
</evidence>
<reference evidence="1 2" key="1">
    <citation type="submission" date="2023-09" db="EMBL/GenBank/DDBJ databases">
        <title>Buttiauxella selenatireducens sp. nov., isolated from the rhizosphere of Cardamine hupingshanesis.</title>
        <authorList>
            <person name="Zhang S."/>
            <person name="Xu Z."/>
            <person name="Wang H."/>
            <person name="Guo Y."/>
        </authorList>
    </citation>
    <scope>NUCLEOTIDE SEQUENCE [LARGE SCALE GENOMIC DNA]</scope>
    <source>
        <strain evidence="1 2">R73</strain>
    </source>
</reference>
<keyword evidence="2" id="KW-1185">Reference proteome</keyword>
<evidence type="ECO:0008006" key="3">
    <source>
        <dbReference type="Google" id="ProtNLM"/>
    </source>
</evidence>
<name>A0ABY9S690_9ENTR</name>
<sequence length="491" mass="54378">MINNTCTVISVTLDKLRAFDLNPRLVRNPKHDDIKASIRQRGLMQLPLITQRPSDAFYIIAGGGNTRLAVLNELWLETHAEKYWNIDCYYQPWQTEKSVDEGNLDCLLGHLIENEKRGALTFIERALGVQKATEIYQKINPGCSQTDKVSMLQDEGYCLSQTQLSVMIATIHYLLPYIPEHLYNGLARKHINELLALRNAAQKYWESHTSALPSESEHLLPLFEDVFALALFPFSDPGAGFQLKHILDELTGTISQKLGVHYNIVAMEIDTRSIKRSAFFGTEPIPVLPDVAGQRHMALKPRGKNLTVPEVEPSATDTVSVEAGCAETSAALEVDDDGSHAGRVATAENIAIVSPSELSGSSAAGVDTVVLFSPHPIPLYDEPEALASVIEQAAWEFAENAGLEFLIAPTEHGVFDIREPGDALSGEQQIYWQMLAFLADKLPGSAIEWRQMLLGTPLVCAELSDESLATFVQLLHSIRHLYALQRQESRV</sequence>
<dbReference type="NCBIfam" id="TIGR03764">
    <property type="entry name" value="ICE_PFGI_1_parB"/>
    <property type="match status" value="1"/>
</dbReference>
<proteinExistence type="predicted"/>
<dbReference type="InterPro" id="IPR022304">
    <property type="entry name" value="ICE_PFGI_1_ParB"/>
</dbReference>
<evidence type="ECO:0000313" key="1">
    <source>
        <dbReference type="EMBL" id="WMY72518.1"/>
    </source>
</evidence>
<dbReference type="EMBL" id="CP133838">
    <property type="protein sequence ID" value="WMY72518.1"/>
    <property type="molecule type" value="Genomic_DNA"/>
</dbReference>
<accession>A0ABY9S690</accession>
<dbReference type="RefSeq" id="WP_309874468.1">
    <property type="nucleotide sequence ID" value="NZ_CP133838.1"/>
</dbReference>
<protein>
    <recommendedName>
        <fullName evidence="3">Chromosome partitioning protein ParB</fullName>
    </recommendedName>
</protein>
<gene>
    <name evidence="1" type="ORF">RHD99_13585</name>
</gene>
<dbReference type="Proteomes" id="UP001246690">
    <property type="component" value="Chromosome"/>
</dbReference>
<organism evidence="1 2">
    <name type="scientific">Buttiauxella selenatireducens</name>
    <dbReference type="NCBI Taxonomy" id="3073902"/>
    <lineage>
        <taxon>Bacteria</taxon>
        <taxon>Pseudomonadati</taxon>
        <taxon>Pseudomonadota</taxon>
        <taxon>Gammaproteobacteria</taxon>
        <taxon>Enterobacterales</taxon>
        <taxon>Enterobacteriaceae</taxon>
        <taxon>Buttiauxella</taxon>
    </lineage>
</organism>